<feature type="chain" id="PRO_5029731389" description="Endoglycoceramidase" evidence="5">
    <location>
        <begin position="20"/>
        <end position="487"/>
    </location>
</feature>
<dbReference type="GO" id="GO:0004553">
    <property type="term" value="F:hydrolase activity, hydrolyzing O-glycosyl compounds"/>
    <property type="evidence" value="ECO:0007669"/>
    <property type="project" value="InterPro"/>
</dbReference>
<proteinExistence type="inferred from homology"/>
<dbReference type="GO" id="GO:0016042">
    <property type="term" value="P:lipid catabolic process"/>
    <property type="evidence" value="ECO:0007669"/>
    <property type="project" value="UniProtKB-ARBA"/>
</dbReference>
<evidence type="ECO:0000256" key="2">
    <source>
        <dbReference type="ARBA" id="ARBA00022801"/>
    </source>
</evidence>
<dbReference type="AlphaFoldDB" id="A0A7M5TSJ7"/>
<feature type="signal peptide" evidence="5">
    <location>
        <begin position="1"/>
        <end position="19"/>
    </location>
</feature>
<dbReference type="OrthoDB" id="1887033at2759"/>
<dbReference type="SUPFAM" id="SSF51445">
    <property type="entry name" value="(Trans)glycosidases"/>
    <property type="match status" value="1"/>
</dbReference>
<dbReference type="Pfam" id="PF00150">
    <property type="entry name" value="Cellulase"/>
    <property type="match status" value="1"/>
</dbReference>
<dbReference type="InterPro" id="IPR041036">
    <property type="entry name" value="GH5_C"/>
</dbReference>
<accession>A0A7M5TSJ7</accession>
<keyword evidence="5" id="KW-0732">Signal</keyword>
<organism evidence="8 9">
    <name type="scientific">Clytia hemisphaerica</name>
    <dbReference type="NCBI Taxonomy" id="252671"/>
    <lineage>
        <taxon>Eukaryota</taxon>
        <taxon>Metazoa</taxon>
        <taxon>Cnidaria</taxon>
        <taxon>Hydrozoa</taxon>
        <taxon>Hydroidolina</taxon>
        <taxon>Leptothecata</taxon>
        <taxon>Obeliida</taxon>
        <taxon>Clytiidae</taxon>
        <taxon>Clytia</taxon>
    </lineage>
</organism>
<keyword evidence="9" id="KW-1185">Reference proteome</keyword>
<dbReference type="GO" id="GO:0000272">
    <property type="term" value="P:polysaccharide catabolic process"/>
    <property type="evidence" value="ECO:0007669"/>
    <property type="project" value="InterPro"/>
</dbReference>
<dbReference type="PROSITE" id="PS00659">
    <property type="entry name" value="GLYCOSYL_HYDROL_F5"/>
    <property type="match status" value="1"/>
</dbReference>
<reference evidence="8" key="1">
    <citation type="submission" date="2021-01" db="UniProtKB">
        <authorList>
            <consortium name="EnsemblMetazoa"/>
        </authorList>
    </citation>
    <scope>IDENTIFICATION</scope>
</reference>
<name>A0A7M5TSJ7_9CNID</name>
<dbReference type="PANTHER" id="PTHR31308:SF3">
    <property type="entry name" value="ENDOGLYCOCERAMIDASE"/>
    <property type="match status" value="1"/>
</dbReference>
<dbReference type="Pfam" id="PF18564">
    <property type="entry name" value="Glyco_hydro_5_C"/>
    <property type="match status" value="1"/>
</dbReference>
<dbReference type="PANTHER" id="PTHR31308">
    <property type="match status" value="1"/>
</dbReference>
<evidence type="ECO:0008006" key="10">
    <source>
        <dbReference type="Google" id="ProtNLM"/>
    </source>
</evidence>
<dbReference type="Gene3D" id="3.20.20.80">
    <property type="entry name" value="Glycosidases"/>
    <property type="match status" value="1"/>
</dbReference>
<protein>
    <recommendedName>
        <fullName evidence="10">Endoglycoceramidase</fullName>
    </recommendedName>
</protein>
<sequence length="487" mass="55839">MEFKAASCFLLFLLPLINGQSSDLFISVNPETNMLVDSLGRERIFHGTNVVVKHKPFHPELEGFDEHSFSETDMKLLQSLGLNTIRLGMMMPGYVPQRGEYNETYIETVGTIVKLAAKYGIYTLLDMHQDVFSPKLCVEGMPDWIVNTGDAKPFPYPLTEEPYKINPETGYPYPEDCARLPWGNYYFAEAAAKAFQSLYSNVDGLRDEWANFWRKTAEYFQKYPSVVGYELINEPFCGDIYKNPLLLVPGIADKLNLEPAYDVLQKAIRQVDDQHAIFFEGVTWDFFEVGFSKVPGGAEYQNRSVLSYHYYEPPDFSKTLDFAARMHDLKRLKCGGFLTELLTVGTADKFKNMFEIMDFADQYKQSWHGWLYKSYPENSNGTDSSDVLVQNTSRTYPQAVAGNIQNYHFNKDTKEFSLSYKINPDCKSTLTEIYFNKEMHYPNDFEYKLKPADHIQMTISDNGFLILLNHDGALNAGDLISFTMNPK</sequence>
<dbReference type="Gene3D" id="2.60.40.1180">
    <property type="entry name" value="Golgi alpha-mannosidase II"/>
    <property type="match status" value="1"/>
</dbReference>
<evidence type="ECO:0000256" key="4">
    <source>
        <dbReference type="RuleBase" id="RU361153"/>
    </source>
</evidence>
<evidence type="ECO:0000256" key="1">
    <source>
        <dbReference type="ARBA" id="ARBA00005641"/>
    </source>
</evidence>
<dbReference type="InterPro" id="IPR013780">
    <property type="entry name" value="Glyco_hydro_b"/>
</dbReference>
<evidence type="ECO:0000313" key="9">
    <source>
        <dbReference type="Proteomes" id="UP000594262"/>
    </source>
</evidence>
<feature type="domain" description="Glycoside hydrolase family 5" evidence="6">
    <location>
        <begin position="71"/>
        <end position="373"/>
    </location>
</feature>
<keyword evidence="3 4" id="KW-0326">Glycosidase</keyword>
<dbReference type="EnsemblMetazoa" id="CLYHEMT001202.2">
    <property type="protein sequence ID" value="CLYHEMP001202.2"/>
    <property type="gene ID" value="CLYHEMG001202"/>
</dbReference>
<evidence type="ECO:0000256" key="3">
    <source>
        <dbReference type="ARBA" id="ARBA00023295"/>
    </source>
</evidence>
<dbReference type="InterPro" id="IPR001547">
    <property type="entry name" value="Glyco_hydro_5"/>
</dbReference>
<dbReference type="InterPro" id="IPR018087">
    <property type="entry name" value="Glyco_hydro_5_CS"/>
</dbReference>
<dbReference type="InterPro" id="IPR052066">
    <property type="entry name" value="Glycosphingolipid_Hydrolases"/>
</dbReference>
<evidence type="ECO:0000256" key="5">
    <source>
        <dbReference type="SAM" id="SignalP"/>
    </source>
</evidence>
<evidence type="ECO:0000259" key="6">
    <source>
        <dbReference type="Pfam" id="PF00150"/>
    </source>
</evidence>
<dbReference type="GO" id="GO:1901136">
    <property type="term" value="P:carbohydrate derivative catabolic process"/>
    <property type="evidence" value="ECO:0007669"/>
    <property type="project" value="UniProtKB-ARBA"/>
</dbReference>
<dbReference type="InterPro" id="IPR017853">
    <property type="entry name" value="GH"/>
</dbReference>
<dbReference type="Proteomes" id="UP000594262">
    <property type="component" value="Unplaced"/>
</dbReference>
<evidence type="ECO:0000259" key="7">
    <source>
        <dbReference type="Pfam" id="PF18564"/>
    </source>
</evidence>
<evidence type="ECO:0000313" key="8">
    <source>
        <dbReference type="EnsemblMetazoa" id="CLYHEMP001202.2"/>
    </source>
</evidence>
<comment type="similarity">
    <text evidence="1 4">Belongs to the glycosyl hydrolase 5 (cellulase A) family.</text>
</comment>
<keyword evidence="2 4" id="KW-0378">Hydrolase</keyword>
<feature type="domain" description="Glycoside hydrolase family 5 C-terminal" evidence="7">
    <location>
        <begin position="394"/>
        <end position="468"/>
    </location>
</feature>